<gene>
    <name evidence="1" type="ORF">ACAOBT_LOCUS29326</name>
    <name evidence="2" type="ORF">ACAOBT_LOCUS34167</name>
</gene>
<accession>A0A9P0M1J3</accession>
<evidence type="ECO:0008006" key="4">
    <source>
        <dbReference type="Google" id="ProtNLM"/>
    </source>
</evidence>
<sequence length="59" mass="6733">MRKVQRKLRLGEFESAIALLRAAREVWPENDCFGSSNMAPEEEFLALREIFFAELGGDS</sequence>
<proteinExistence type="predicted"/>
<organism evidence="1 3">
    <name type="scientific">Acanthoscelides obtectus</name>
    <name type="common">Bean weevil</name>
    <name type="synonym">Bruchus obtectus</name>
    <dbReference type="NCBI Taxonomy" id="200917"/>
    <lineage>
        <taxon>Eukaryota</taxon>
        <taxon>Metazoa</taxon>
        <taxon>Ecdysozoa</taxon>
        <taxon>Arthropoda</taxon>
        <taxon>Hexapoda</taxon>
        <taxon>Insecta</taxon>
        <taxon>Pterygota</taxon>
        <taxon>Neoptera</taxon>
        <taxon>Endopterygota</taxon>
        <taxon>Coleoptera</taxon>
        <taxon>Polyphaga</taxon>
        <taxon>Cucujiformia</taxon>
        <taxon>Chrysomeloidea</taxon>
        <taxon>Chrysomelidae</taxon>
        <taxon>Bruchinae</taxon>
        <taxon>Bruchini</taxon>
        <taxon>Acanthoscelides</taxon>
    </lineage>
</organism>
<dbReference type="EMBL" id="CAKOFQ010007709">
    <property type="protein sequence ID" value="CAH2006836.1"/>
    <property type="molecule type" value="Genomic_DNA"/>
</dbReference>
<evidence type="ECO:0000313" key="1">
    <source>
        <dbReference type="EMBL" id="CAH2006836.1"/>
    </source>
</evidence>
<name>A0A9P0M1J3_ACAOB</name>
<comment type="caution">
    <text evidence="1">The sequence shown here is derived from an EMBL/GenBank/DDBJ whole genome shotgun (WGS) entry which is preliminary data.</text>
</comment>
<dbReference type="AlphaFoldDB" id="A0A9P0M1J3"/>
<dbReference type="Proteomes" id="UP001152888">
    <property type="component" value="Unassembled WGS sequence"/>
</dbReference>
<reference evidence="1" key="1">
    <citation type="submission" date="2022-03" db="EMBL/GenBank/DDBJ databases">
        <authorList>
            <person name="Sayadi A."/>
        </authorList>
    </citation>
    <scope>NUCLEOTIDE SEQUENCE</scope>
</reference>
<dbReference type="EMBL" id="CAKOFQ010008509">
    <property type="protein sequence ID" value="CAH2014519.1"/>
    <property type="molecule type" value="Genomic_DNA"/>
</dbReference>
<dbReference type="OrthoDB" id="310853at2759"/>
<evidence type="ECO:0000313" key="2">
    <source>
        <dbReference type="EMBL" id="CAH2014519.1"/>
    </source>
</evidence>
<evidence type="ECO:0000313" key="3">
    <source>
        <dbReference type="Proteomes" id="UP001152888"/>
    </source>
</evidence>
<protein>
    <recommendedName>
        <fullName evidence="4">Tetratricopeptide repeat protein</fullName>
    </recommendedName>
</protein>
<keyword evidence="3" id="KW-1185">Reference proteome</keyword>